<evidence type="ECO:0000313" key="8">
    <source>
        <dbReference type="EMBL" id="GIG75193.1"/>
    </source>
</evidence>
<dbReference type="PANTHER" id="PTHR42813:SF2">
    <property type="entry name" value="DEHYDROGENASE, ZINC-CONTAINING, PUTATIVE (AFU_ORTHOLOGUE AFUA_2G02810)-RELATED"/>
    <property type="match status" value="1"/>
</dbReference>
<accession>A0A8J3LRB1</accession>
<dbReference type="Pfam" id="PF00107">
    <property type="entry name" value="ADH_zinc_N"/>
    <property type="match status" value="1"/>
</dbReference>
<comment type="caution">
    <text evidence="8">The sequence shown here is derived from an EMBL/GenBank/DDBJ whole genome shotgun (WGS) entry which is preliminary data.</text>
</comment>
<keyword evidence="2 5" id="KW-0479">Metal-binding</keyword>
<protein>
    <submittedName>
        <fullName evidence="8">Glutathione-dependent formaldehyde dehydrogenase</fullName>
    </submittedName>
</protein>
<dbReference type="InterPro" id="IPR013149">
    <property type="entry name" value="ADH-like_C"/>
</dbReference>
<comment type="similarity">
    <text evidence="5">Belongs to the zinc-containing alcohol dehydrogenase family.</text>
</comment>
<dbReference type="Pfam" id="PF08240">
    <property type="entry name" value="ADH_N"/>
    <property type="match status" value="1"/>
</dbReference>
<keyword evidence="9" id="KW-1185">Reference proteome</keyword>
<evidence type="ECO:0000256" key="2">
    <source>
        <dbReference type="ARBA" id="ARBA00022723"/>
    </source>
</evidence>
<keyword evidence="4" id="KW-0560">Oxidoreductase</keyword>
<evidence type="ECO:0000259" key="6">
    <source>
        <dbReference type="Pfam" id="PF00107"/>
    </source>
</evidence>
<evidence type="ECO:0000259" key="7">
    <source>
        <dbReference type="Pfam" id="PF08240"/>
    </source>
</evidence>
<dbReference type="Gene3D" id="3.40.50.720">
    <property type="entry name" value="NAD(P)-binding Rossmann-like Domain"/>
    <property type="match status" value="1"/>
</dbReference>
<feature type="domain" description="Alcohol dehydrogenase-like N-terminal" evidence="7">
    <location>
        <begin position="35"/>
        <end position="158"/>
    </location>
</feature>
<dbReference type="Proteomes" id="UP000653674">
    <property type="component" value="Unassembled WGS sequence"/>
</dbReference>
<evidence type="ECO:0000313" key="9">
    <source>
        <dbReference type="Proteomes" id="UP000653674"/>
    </source>
</evidence>
<comment type="cofactor">
    <cofactor evidence="1 5">
        <name>Zn(2+)</name>
        <dbReference type="ChEBI" id="CHEBI:29105"/>
    </cofactor>
</comment>
<dbReference type="AlphaFoldDB" id="A0A8J3LRB1"/>
<dbReference type="GO" id="GO:0008270">
    <property type="term" value="F:zinc ion binding"/>
    <property type="evidence" value="ECO:0007669"/>
    <property type="project" value="InterPro"/>
</dbReference>
<evidence type="ECO:0000256" key="5">
    <source>
        <dbReference type="RuleBase" id="RU361277"/>
    </source>
</evidence>
<proteinExistence type="inferred from homology"/>
<dbReference type="CDD" id="cd08283">
    <property type="entry name" value="FDH_like_1"/>
    <property type="match status" value="1"/>
</dbReference>
<dbReference type="InterPro" id="IPR036291">
    <property type="entry name" value="NAD(P)-bd_dom_sf"/>
</dbReference>
<gene>
    <name evidence="8" type="primary">fdh_1</name>
    <name evidence="8" type="ORF">Pfl04_35970</name>
</gene>
<dbReference type="SUPFAM" id="SSF51735">
    <property type="entry name" value="NAD(P)-binding Rossmann-fold domains"/>
    <property type="match status" value="1"/>
</dbReference>
<dbReference type="PANTHER" id="PTHR42813">
    <property type="entry name" value="ZINC-TYPE ALCOHOL DEHYDROGENASE-LIKE"/>
    <property type="match status" value="1"/>
</dbReference>
<dbReference type="Gene3D" id="3.90.180.10">
    <property type="entry name" value="Medium-chain alcohol dehydrogenases, catalytic domain"/>
    <property type="match status" value="1"/>
</dbReference>
<keyword evidence="3 5" id="KW-0862">Zinc</keyword>
<organism evidence="8 9">
    <name type="scientific">Planosporangium flavigriseum</name>
    <dbReference type="NCBI Taxonomy" id="373681"/>
    <lineage>
        <taxon>Bacteria</taxon>
        <taxon>Bacillati</taxon>
        <taxon>Actinomycetota</taxon>
        <taxon>Actinomycetes</taxon>
        <taxon>Micromonosporales</taxon>
        <taxon>Micromonosporaceae</taxon>
        <taxon>Planosporangium</taxon>
    </lineage>
</organism>
<evidence type="ECO:0000256" key="4">
    <source>
        <dbReference type="ARBA" id="ARBA00023002"/>
    </source>
</evidence>
<dbReference type="SUPFAM" id="SSF50129">
    <property type="entry name" value="GroES-like"/>
    <property type="match status" value="1"/>
</dbReference>
<reference evidence="8" key="1">
    <citation type="submission" date="2021-01" db="EMBL/GenBank/DDBJ databases">
        <title>Whole genome shotgun sequence of Planosporangium flavigriseum NBRC 105377.</title>
        <authorList>
            <person name="Komaki H."/>
            <person name="Tamura T."/>
        </authorList>
    </citation>
    <scope>NUCLEOTIDE SEQUENCE</scope>
    <source>
        <strain evidence="8">NBRC 105377</strain>
    </source>
</reference>
<evidence type="ECO:0000256" key="3">
    <source>
        <dbReference type="ARBA" id="ARBA00022833"/>
    </source>
</evidence>
<dbReference type="GO" id="GO:0016491">
    <property type="term" value="F:oxidoreductase activity"/>
    <property type="evidence" value="ECO:0007669"/>
    <property type="project" value="UniProtKB-KW"/>
</dbReference>
<feature type="domain" description="Alcohol dehydrogenase-like C-terminal" evidence="6">
    <location>
        <begin position="205"/>
        <end position="275"/>
    </location>
</feature>
<evidence type="ECO:0000256" key="1">
    <source>
        <dbReference type="ARBA" id="ARBA00001947"/>
    </source>
</evidence>
<dbReference type="InterPro" id="IPR011032">
    <property type="entry name" value="GroES-like_sf"/>
</dbReference>
<dbReference type="InterPro" id="IPR013154">
    <property type="entry name" value="ADH-like_N"/>
</dbReference>
<dbReference type="InterPro" id="IPR002328">
    <property type="entry name" value="ADH_Zn_CS"/>
</dbReference>
<sequence length="399" mass="42144">MAGGDGGTGVKALCWEGVGRVAVRTVPDPRIDNARDAIVKVTASSVCGSDLHLIDGYVPGMREGDILGHEFVGEVVEIGPAVRTLAVGDRVVVASTIGCGGCWFCDTDQWSLCDNTNPNAALSERLWGQAPAAVFGSSPLTGGFAGSHAEYVRVPFADYGVYRLPPNLPDDAAVYASDAAPTGWMAAEMCRIGEGDVVAVWGAGGVGQLAARAALVLGAERVIVIDRYSDRLDAARENLGVATIDYQRADVQEVLEDMTAGRGPDACIEAVGMEADNDGGLGLYDLATGRTGQSERPVAVREAILACRKGGTVAMVGVFAGLADRFPLGALMHKGLTLRSGQPHSQRYLPLVLDRMARGDIWTDYLTTHSMPLSDGPFGYELFKYKIDGCLRVVFHPQA</sequence>
<name>A0A8J3LRB1_9ACTN</name>
<dbReference type="PROSITE" id="PS00059">
    <property type="entry name" value="ADH_ZINC"/>
    <property type="match status" value="1"/>
</dbReference>
<dbReference type="EMBL" id="BONU01000028">
    <property type="protein sequence ID" value="GIG75193.1"/>
    <property type="molecule type" value="Genomic_DNA"/>
</dbReference>